<dbReference type="Pfam" id="PF00072">
    <property type="entry name" value="Response_reg"/>
    <property type="match status" value="1"/>
</dbReference>
<accession>A0ABW8K9N4</accession>
<evidence type="ECO:0000256" key="1">
    <source>
        <dbReference type="ARBA" id="ARBA00022553"/>
    </source>
</evidence>
<dbReference type="PANTHER" id="PTHR44591">
    <property type="entry name" value="STRESS RESPONSE REGULATOR PROTEIN 1"/>
    <property type="match status" value="1"/>
</dbReference>
<dbReference type="RefSeq" id="WP_379984379.1">
    <property type="nucleotide sequence ID" value="NZ_JADIKD010000012.1"/>
</dbReference>
<dbReference type="InterPro" id="IPR050595">
    <property type="entry name" value="Bact_response_regulator"/>
</dbReference>
<protein>
    <submittedName>
        <fullName evidence="4">Response regulator</fullName>
    </submittedName>
</protein>
<feature type="domain" description="Response regulatory" evidence="3">
    <location>
        <begin position="33"/>
        <end position="149"/>
    </location>
</feature>
<dbReference type="EMBL" id="JADIKD010000012">
    <property type="protein sequence ID" value="MFK2919587.1"/>
    <property type="molecule type" value="Genomic_DNA"/>
</dbReference>
<dbReference type="PROSITE" id="PS50110">
    <property type="entry name" value="RESPONSE_REGULATORY"/>
    <property type="match status" value="1"/>
</dbReference>
<feature type="modified residue" description="4-aspartylphosphate" evidence="2">
    <location>
        <position position="82"/>
    </location>
</feature>
<evidence type="ECO:0000313" key="4">
    <source>
        <dbReference type="EMBL" id="MFK2919587.1"/>
    </source>
</evidence>
<keyword evidence="1 2" id="KW-0597">Phosphoprotein</keyword>
<dbReference type="Proteomes" id="UP001620408">
    <property type="component" value="Unassembled WGS sequence"/>
</dbReference>
<evidence type="ECO:0000259" key="3">
    <source>
        <dbReference type="PROSITE" id="PS50110"/>
    </source>
</evidence>
<dbReference type="InterPro" id="IPR001789">
    <property type="entry name" value="Sig_transdc_resp-reg_receiver"/>
</dbReference>
<evidence type="ECO:0000313" key="5">
    <source>
        <dbReference type="Proteomes" id="UP001620408"/>
    </source>
</evidence>
<sequence length="182" mass="19650">MTGMGFLKRLLGSSSVQDRAAVAHTLQAPEGTRVLMVDDSPTLLAVLGKMLDQEGYAPIKAVDGESALELAREEQPSLIFLDIVLPGINGFAVLRALRHDPATRDIPIVMISGNQQATEQFYVQRFGADDFIKKPFGRAEVTACIHKLVLSGRLAARDIVREVAMPVPEETVVQEAIASIAA</sequence>
<keyword evidence="5" id="KW-1185">Reference proteome</keyword>
<name>A0ABW8K9N4_9GAMM</name>
<dbReference type="PANTHER" id="PTHR44591:SF20">
    <property type="entry name" value="PROTEIN PILH"/>
    <property type="match status" value="1"/>
</dbReference>
<evidence type="ECO:0000256" key="2">
    <source>
        <dbReference type="PROSITE-ProRule" id="PRU00169"/>
    </source>
</evidence>
<dbReference type="Gene3D" id="3.40.50.2300">
    <property type="match status" value="1"/>
</dbReference>
<gene>
    <name evidence="4" type="ORF">ISS97_20170</name>
</gene>
<comment type="caution">
    <text evidence="4">The sequence shown here is derived from an EMBL/GenBank/DDBJ whole genome shotgun (WGS) entry which is preliminary data.</text>
</comment>
<dbReference type="InterPro" id="IPR011006">
    <property type="entry name" value="CheY-like_superfamily"/>
</dbReference>
<reference evidence="4 5" key="1">
    <citation type="submission" date="2020-10" db="EMBL/GenBank/DDBJ databases">
        <title>Phylogeny of dyella-like bacteria.</title>
        <authorList>
            <person name="Fu J."/>
        </authorList>
    </citation>
    <scope>NUCLEOTIDE SEQUENCE [LARGE SCALE GENOMIC DNA]</scope>
    <source>
        <strain evidence="4 5">BB4</strain>
    </source>
</reference>
<dbReference type="SMART" id="SM00448">
    <property type="entry name" value="REC"/>
    <property type="match status" value="1"/>
</dbReference>
<organism evidence="4 5">
    <name type="scientific">Dyella koreensis</name>
    <dbReference type="NCBI Taxonomy" id="311235"/>
    <lineage>
        <taxon>Bacteria</taxon>
        <taxon>Pseudomonadati</taxon>
        <taxon>Pseudomonadota</taxon>
        <taxon>Gammaproteobacteria</taxon>
        <taxon>Lysobacterales</taxon>
        <taxon>Rhodanobacteraceae</taxon>
        <taxon>Dyella</taxon>
    </lineage>
</organism>
<proteinExistence type="predicted"/>
<dbReference type="SUPFAM" id="SSF52172">
    <property type="entry name" value="CheY-like"/>
    <property type="match status" value="1"/>
</dbReference>